<gene>
    <name evidence="2" type="ORF">SAMN04487911_12234</name>
</gene>
<sequence length="135" mass="15792">MIKKSFLLFAMLVLTISYSCKEEESKTQMQNVIAVHDEVMPKMGTISQLISQLEERSMEDHTYMLAKKDLELAHKAMMDWMKGFSERFSPNEIMKGQELSEEKQQWLDEEEVKVNALKEQMNSSIEKAQLLLQKE</sequence>
<organism evidence="2 3">
    <name type="scientific">Arenibacter nanhaiticus</name>
    <dbReference type="NCBI Taxonomy" id="558155"/>
    <lineage>
        <taxon>Bacteria</taxon>
        <taxon>Pseudomonadati</taxon>
        <taxon>Bacteroidota</taxon>
        <taxon>Flavobacteriia</taxon>
        <taxon>Flavobacteriales</taxon>
        <taxon>Flavobacteriaceae</taxon>
        <taxon>Arenibacter</taxon>
    </lineage>
</organism>
<dbReference type="AlphaFoldDB" id="A0A1M6JKC4"/>
<keyword evidence="3" id="KW-1185">Reference proteome</keyword>
<name>A0A1M6JKC4_9FLAO</name>
<accession>A0A1M6JKC4</accession>
<keyword evidence="1" id="KW-0175">Coiled coil</keyword>
<dbReference type="EMBL" id="FQYX01000022">
    <property type="protein sequence ID" value="SHJ47150.1"/>
    <property type="molecule type" value="Genomic_DNA"/>
</dbReference>
<evidence type="ECO:0000256" key="1">
    <source>
        <dbReference type="SAM" id="Coils"/>
    </source>
</evidence>
<protein>
    <recommendedName>
        <fullName evidence="4">Viral A-type inclusion protein</fullName>
    </recommendedName>
</protein>
<feature type="coiled-coil region" evidence="1">
    <location>
        <begin position="107"/>
        <end position="134"/>
    </location>
</feature>
<evidence type="ECO:0000313" key="2">
    <source>
        <dbReference type="EMBL" id="SHJ47150.1"/>
    </source>
</evidence>
<dbReference type="STRING" id="558155.SAMN04487911_12234"/>
<reference evidence="2 3" key="1">
    <citation type="submission" date="2016-11" db="EMBL/GenBank/DDBJ databases">
        <authorList>
            <person name="Jaros S."/>
            <person name="Januszkiewicz K."/>
            <person name="Wedrychowicz H."/>
        </authorList>
    </citation>
    <scope>NUCLEOTIDE SEQUENCE [LARGE SCALE GENOMIC DNA]</scope>
    <source>
        <strain evidence="2 3">CGMCC 1.8863</strain>
    </source>
</reference>
<dbReference type="PROSITE" id="PS51257">
    <property type="entry name" value="PROKAR_LIPOPROTEIN"/>
    <property type="match status" value="1"/>
</dbReference>
<evidence type="ECO:0008006" key="4">
    <source>
        <dbReference type="Google" id="ProtNLM"/>
    </source>
</evidence>
<proteinExistence type="predicted"/>
<evidence type="ECO:0000313" key="3">
    <source>
        <dbReference type="Proteomes" id="UP000184231"/>
    </source>
</evidence>
<dbReference type="Proteomes" id="UP000184231">
    <property type="component" value="Unassembled WGS sequence"/>
</dbReference>
<dbReference type="OrthoDB" id="1436925at2"/>